<gene>
    <name evidence="2" type="primary">RvY_14682-1</name>
    <name evidence="2" type="synonym">RvY_14682.1</name>
    <name evidence="2" type="ORF">RvY_14682</name>
</gene>
<evidence type="ECO:0000256" key="1">
    <source>
        <dbReference type="SAM" id="Phobius"/>
    </source>
</evidence>
<keyword evidence="3" id="KW-1185">Reference proteome</keyword>
<dbReference type="Proteomes" id="UP000186922">
    <property type="component" value="Unassembled WGS sequence"/>
</dbReference>
<evidence type="ECO:0000313" key="3">
    <source>
        <dbReference type="Proteomes" id="UP000186922"/>
    </source>
</evidence>
<proteinExistence type="predicted"/>
<feature type="transmembrane region" description="Helical" evidence="1">
    <location>
        <begin position="230"/>
        <end position="248"/>
    </location>
</feature>
<feature type="transmembrane region" description="Helical" evidence="1">
    <location>
        <begin position="201"/>
        <end position="218"/>
    </location>
</feature>
<dbReference type="AlphaFoldDB" id="A0A1D1VX82"/>
<feature type="transmembrane region" description="Helical" evidence="1">
    <location>
        <begin position="176"/>
        <end position="195"/>
    </location>
</feature>
<protein>
    <recommendedName>
        <fullName evidence="4">UbiA prenyltransferase domain-containing protein 1</fullName>
    </recommendedName>
</protein>
<evidence type="ECO:0000313" key="2">
    <source>
        <dbReference type="EMBL" id="GAV04398.1"/>
    </source>
</evidence>
<dbReference type="STRING" id="947166.A0A1D1VX82"/>
<accession>A0A1D1VX82</accession>
<sequence>MDTMERIPRISEISTHKSVTSLDQLTVCSEEKAGAEPQITTQRRKVLTHEPEVFATLPTLSRPCLSLLDLSAELPNLCTQASRYASVMCGKIRQCLVIVGPSSLAAPVTSGLFGFAAAYKDANKFGLFSTVFGLGAVVLLHVSSSMVTGYHCHLQDANKKPADDKRLPNRNQIEELGIRAYVGGCVAFVFLLLVSPARVEHLALLFFGGLSSGFFFPGGTETMDALCRDLVTAGVVGPVTSLFCYVAACGRFSYFPIVRGFPLTLSILLTVLTSDGLKESSERSANRRGISASSASRKWAYFLSVLLLYVPLIWALVLAFTRSCFYFIILSIIRLAKFVEQNMRAALLENRYSKATMSDLTHRTAQLNAAFSLLFLICYVME</sequence>
<keyword evidence="1" id="KW-0472">Membrane</keyword>
<comment type="caution">
    <text evidence="2">The sequence shown here is derived from an EMBL/GenBank/DDBJ whole genome shotgun (WGS) entry which is preliminary data.</text>
</comment>
<feature type="transmembrane region" description="Helical" evidence="1">
    <location>
        <begin position="95"/>
        <end position="119"/>
    </location>
</feature>
<reference evidence="2 3" key="1">
    <citation type="journal article" date="2016" name="Nat. Commun.">
        <title>Extremotolerant tardigrade genome and improved radiotolerance of human cultured cells by tardigrade-unique protein.</title>
        <authorList>
            <person name="Hashimoto T."/>
            <person name="Horikawa D.D."/>
            <person name="Saito Y."/>
            <person name="Kuwahara H."/>
            <person name="Kozuka-Hata H."/>
            <person name="Shin-I T."/>
            <person name="Minakuchi Y."/>
            <person name="Ohishi K."/>
            <person name="Motoyama A."/>
            <person name="Aizu T."/>
            <person name="Enomoto A."/>
            <person name="Kondo K."/>
            <person name="Tanaka S."/>
            <person name="Hara Y."/>
            <person name="Koshikawa S."/>
            <person name="Sagara H."/>
            <person name="Miura T."/>
            <person name="Yokobori S."/>
            <person name="Miyagawa K."/>
            <person name="Suzuki Y."/>
            <person name="Kubo T."/>
            <person name="Oyama M."/>
            <person name="Kohara Y."/>
            <person name="Fujiyama A."/>
            <person name="Arakawa K."/>
            <person name="Katayama T."/>
            <person name="Toyoda A."/>
            <person name="Kunieda T."/>
        </authorList>
    </citation>
    <scope>NUCLEOTIDE SEQUENCE [LARGE SCALE GENOMIC DNA]</scope>
    <source>
        <strain evidence="2 3">YOKOZUNA-1</strain>
    </source>
</reference>
<keyword evidence="1" id="KW-0812">Transmembrane</keyword>
<dbReference type="OrthoDB" id="203513at2759"/>
<name>A0A1D1VX82_RAMVA</name>
<feature type="transmembrane region" description="Helical" evidence="1">
    <location>
        <begin position="299"/>
        <end position="317"/>
    </location>
</feature>
<dbReference type="EMBL" id="BDGG01000010">
    <property type="protein sequence ID" value="GAV04398.1"/>
    <property type="molecule type" value="Genomic_DNA"/>
</dbReference>
<feature type="transmembrane region" description="Helical" evidence="1">
    <location>
        <begin position="125"/>
        <end position="150"/>
    </location>
</feature>
<organism evidence="2 3">
    <name type="scientific">Ramazzottius varieornatus</name>
    <name type="common">Water bear</name>
    <name type="synonym">Tardigrade</name>
    <dbReference type="NCBI Taxonomy" id="947166"/>
    <lineage>
        <taxon>Eukaryota</taxon>
        <taxon>Metazoa</taxon>
        <taxon>Ecdysozoa</taxon>
        <taxon>Tardigrada</taxon>
        <taxon>Eutardigrada</taxon>
        <taxon>Parachela</taxon>
        <taxon>Hypsibioidea</taxon>
        <taxon>Ramazzottiidae</taxon>
        <taxon>Ramazzottius</taxon>
    </lineage>
</organism>
<keyword evidence="1" id="KW-1133">Transmembrane helix</keyword>
<evidence type="ECO:0008006" key="4">
    <source>
        <dbReference type="Google" id="ProtNLM"/>
    </source>
</evidence>